<feature type="region of interest" description="Disordered" evidence="1">
    <location>
        <begin position="1442"/>
        <end position="1506"/>
    </location>
</feature>
<feature type="compositionally biased region" description="Polar residues" evidence="1">
    <location>
        <begin position="152"/>
        <end position="168"/>
    </location>
</feature>
<feature type="region of interest" description="Disordered" evidence="1">
    <location>
        <begin position="366"/>
        <end position="385"/>
    </location>
</feature>
<gene>
    <name evidence="2" type="ORF">LPMP_321200</name>
</gene>
<feature type="compositionally biased region" description="Polar residues" evidence="1">
    <location>
        <begin position="771"/>
        <end position="789"/>
    </location>
</feature>
<feature type="region of interest" description="Disordered" evidence="1">
    <location>
        <begin position="314"/>
        <end position="334"/>
    </location>
</feature>
<evidence type="ECO:0000313" key="3">
    <source>
        <dbReference type="Proteomes" id="UP000063063"/>
    </source>
</evidence>
<feature type="region of interest" description="Disordered" evidence="1">
    <location>
        <begin position="701"/>
        <end position="789"/>
    </location>
</feature>
<dbReference type="VEuPathDB" id="TriTrypDB:LPAL13_320017300"/>
<proteinExistence type="predicted"/>
<feature type="compositionally biased region" description="Low complexity" evidence="1">
    <location>
        <begin position="469"/>
        <end position="478"/>
    </location>
</feature>
<feature type="compositionally biased region" description="Polar residues" evidence="1">
    <location>
        <begin position="1552"/>
        <end position="1587"/>
    </location>
</feature>
<feature type="compositionally biased region" description="Low complexity" evidence="1">
    <location>
        <begin position="1471"/>
        <end position="1493"/>
    </location>
</feature>
<feature type="compositionally biased region" description="Basic and acidic residues" evidence="1">
    <location>
        <begin position="142"/>
        <end position="151"/>
    </location>
</feature>
<dbReference type="EMBL" id="CP009401">
    <property type="protein sequence ID" value="AIO01006.1"/>
    <property type="molecule type" value="Genomic_DNA"/>
</dbReference>
<feature type="compositionally biased region" description="Polar residues" evidence="1">
    <location>
        <begin position="1460"/>
        <end position="1470"/>
    </location>
</feature>
<dbReference type="KEGG" id="lpan:LPMP_321200"/>
<feature type="compositionally biased region" description="Basic and acidic residues" evidence="1">
    <location>
        <begin position="372"/>
        <end position="382"/>
    </location>
</feature>
<feature type="region of interest" description="Disordered" evidence="1">
    <location>
        <begin position="546"/>
        <end position="574"/>
    </location>
</feature>
<feature type="region of interest" description="Disordered" evidence="1">
    <location>
        <begin position="1"/>
        <end position="184"/>
    </location>
</feature>
<dbReference type="GeneID" id="22577861"/>
<feature type="compositionally biased region" description="Polar residues" evidence="1">
    <location>
        <begin position="522"/>
        <end position="533"/>
    </location>
</feature>
<feature type="region of interest" description="Disordered" evidence="1">
    <location>
        <begin position="1312"/>
        <end position="1331"/>
    </location>
</feature>
<feature type="compositionally biased region" description="Polar residues" evidence="1">
    <location>
        <begin position="124"/>
        <end position="141"/>
    </location>
</feature>
<accession>A0A088RYI0</accession>
<feature type="region of interest" description="Disordered" evidence="1">
    <location>
        <begin position="1539"/>
        <end position="1624"/>
    </location>
</feature>
<feature type="region of interest" description="Disordered" evidence="1">
    <location>
        <begin position="444"/>
        <end position="486"/>
    </location>
</feature>
<dbReference type="RefSeq" id="XP_010701806.1">
    <property type="nucleotide sequence ID" value="XM_010703504.1"/>
</dbReference>
<dbReference type="OrthoDB" id="273683at2759"/>
<evidence type="ECO:0000313" key="2">
    <source>
        <dbReference type="EMBL" id="AIO01006.1"/>
    </source>
</evidence>
<name>A0A088RYI0_LEIPA</name>
<feature type="region of interest" description="Disordered" evidence="1">
    <location>
        <begin position="502"/>
        <end position="533"/>
    </location>
</feature>
<feature type="region of interest" description="Disordered" evidence="1">
    <location>
        <begin position="803"/>
        <end position="827"/>
    </location>
</feature>
<keyword evidence="3" id="KW-1185">Reference proteome</keyword>
<feature type="region of interest" description="Disordered" evidence="1">
    <location>
        <begin position="859"/>
        <end position="880"/>
    </location>
</feature>
<feature type="compositionally biased region" description="Low complexity" evidence="1">
    <location>
        <begin position="10"/>
        <end position="21"/>
    </location>
</feature>
<reference evidence="2 3" key="1">
    <citation type="journal article" date="2015" name="Sci. Rep.">
        <title>The genome of Leishmania panamensis: insights into genomics of the L. (Viannia) subgenus.</title>
        <authorList>
            <person name="Llanes A."/>
            <person name="Restrepo C.M."/>
            <person name="Vecchio G.D."/>
            <person name="Anguizola F.J."/>
            <person name="Lleonart R."/>
        </authorList>
    </citation>
    <scope>NUCLEOTIDE SEQUENCE [LARGE SCALE GENOMIC DNA]</scope>
    <source>
        <strain evidence="2 3">MHOM/PA/94/PSC-1</strain>
    </source>
</reference>
<feature type="compositionally biased region" description="Polar residues" evidence="1">
    <location>
        <begin position="60"/>
        <end position="73"/>
    </location>
</feature>
<protein>
    <submittedName>
        <fullName evidence="2">Uncharacterized protein</fullName>
    </submittedName>
</protein>
<sequence>MSEDKRPRFLQQTTSQLLHQQEALRKRREMLERESTKPPAMRFGTNTPPRNAARHGRSPLLSSSASERQTSHSTPPPSSGARRELNWSRPEDEKTAERAPMRFSMLFRPSPTPAVLARPRSATGLHTPSSPSLREVNTSDQVDARVTKFYKESSSPRTVSPHSPVQQRSRVECDRSPSENTTPRADVPVHLLRCSFPRPVQVIADEAAQVEVACTARGGATPARATVKLHASTPPPDSRVACAEEQDKVTGTAAFSNTFPVPRFTPISPVVAATAKRAQQTHEEEQRTPIRLAAGEFRTPRPLARLSTAVTPTVDYPAPVQGEDDGEQGTSSLDTRAGTASAVFPPLALLPQVLGAAEASVDMQEFAQPSRSTDEAPTHTEHGTVPTEMVYPIGSAEIGAPQEATSLSFTVASALPHRQTPSPPRRNDASPVPTTQDLIHSMQVSAEKQPHSRDRPTPSPVKWNSCRATATPSRTTSPLPTPVPPSNRLMTEFGSLTKKCCDRPTPVSLSSQPAGGDARNATAGTSSASPWPTTENIISSIMAGTSEGQRRGREVSAAATPHTVPREDDGVASGEFSNEEVDVPCTDSPNMEAPEKFDVNTHNEGEEFGRDDTLYTTLQTNATAHTPSPVPSDRQYGQSILASTTKRRCGRPTPSERHVSVAASEDSNGRAAHTTSASPQPSANHLLLSLDVSIEKSCQRCKPAERAPEAEGSGSGDEATRNTPGHLTAIRTPSPTPTPEHVIASLQASAEKRTRSGAIDTSREPKDFSAATMTSASCGSYQSPTLTPQNVKDSMQKLMREQQQMARSDAPPPIRPWTEGASKDTANGASCAGTWNASASPVVTAEDVDTALATLEREQRYHSRSSRAPRVSGISSEEENTALPRESVVFAVKVAEAVHMKAIHDTHVSSPQGTVSPSVVSPVPSELAVASAMFFDCVSAPPTPALESLVAAKRATGSPELPIPELESAHVPPQFYNLQREVAAIAEGRSRTCTPPPPLQVSELRSPLPVPAMSLEEGDTTSADVSLEQRDVAVSASLHEQQDLISSYTAAVKRDTEDEEMARRSSLILVHPTKTPQPLLQHPHEPMPTVSAPSTAPVQVPCTLTPPRRHPLQQERFLTSEGGPVGNACSAHRESPLPRPVSLRSQVPLEKVMRVSHTHPHSRSPAPGWRAPCASAFKGDVMPAQLSWTGVQPPKRCTTAMQHDEDTRLQADLFDPKNDWMDLIEPLRPQTITVSPQGGTVVYTEHPLTSPAGDPARPVGPMSPSISRKRSRSAQTPLAAARQIAVATPASIALTMDGSASSGAKSVRVAATPISDVSQTPRSSTRGRKSQAEELLDMLPAEVIAEVARIEEAEEVAAAASADLGDCRPSLGSSAGRFSGASDGDSTLGLVSTISQRVSKRPRRTYHNYDYYIQYLEGLASSSAKKARKCSGRRMHRAVMKDVASNTAKTVVQRGGGDQSPATATVSTAESPAPRGSGSQSASSRGSGRAAARTKVSTMHASEEVVVSPQALSFTPVGGRRQLEVSTCLSAELQKALFQQPSPAKAKRQHNPCRTSPKLSAKSTQTAKKSPTTSPKNEGSAISTTKQKAAKKAPPSMRGKRSVKKFCTAKSMRLPRRGAKDSKA</sequence>
<feature type="compositionally biased region" description="Polar residues" evidence="1">
    <location>
        <begin position="673"/>
        <end position="683"/>
    </location>
</feature>
<evidence type="ECO:0000256" key="1">
    <source>
        <dbReference type="SAM" id="MobiDB-lite"/>
    </source>
</evidence>
<feature type="compositionally biased region" description="Polar residues" evidence="1">
    <location>
        <begin position="1315"/>
        <end position="1324"/>
    </location>
</feature>
<dbReference type="VEuPathDB" id="TriTrypDB:LPMP_321200"/>
<organism evidence="2 3">
    <name type="scientific">Leishmania panamensis</name>
    <dbReference type="NCBI Taxonomy" id="5679"/>
    <lineage>
        <taxon>Eukaryota</taxon>
        <taxon>Discoba</taxon>
        <taxon>Euglenozoa</taxon>
        <taxon>Kinetoplastea</taxon>
        <taxon>Metakinetoplastina</taxon>
        <taxon>Trypanosomatida</taxon>
        <taxon>Trypanosomatidae</taxon>
        <taxon>Leishmaniinae</taxon>
        <taxon>Leishmania</taxon>
        <taxon>Leishmania guyanensis species complex</taxon>
    </lineage>
</organism>
<dbReference type="eggNOG" id="ENOG502SFG2">
    <property type="taxonomic scope" value="Eukaryota"/>
</dbReference>
<feature type="region of interest" description="Disordered" evidence="1">
    <location>
        <begin position="1248"/>
        <end position="1274"/>
    </location>
</feature>
<feature type="region of interest" description="Disordered" evidence="1">
    <location>
        <begin position="643"/>
        <end position="683"/>
    </location>
</feature>
<feature type="compositionally biased region" description="Basic and acidic residues" evidence="1">
    <location>
        <begin position="81"/>
        <end position="100"/>
    </location>
</feature>
<dbReference type="Proteomes" id="UP000063063">
    <property type="component" value="Chromosome 32"/>
</dbReference>